<keyword evidence="5" id="KW-1185">Reference proteome</keyword>
<feature type="region of interest" description="Disordered" evidence="3">
    <location>
        <begin position="1"/>
        <end position="24"/>
    </location>
</feature>
<comment type="subcellular location">
    <subcellularLocation>
        <location evidence="1">Nucleus</location>
    </subcellularLocation>
</comment>
<dbReference type="OrthoDB" id="10072039at2759"/>
<protein>
    <recommendedName>
        <fullName evidence="6">WW domain containing adaptor with coiled-coil</fullName>
    </recommendedName>
</protein>
<sequence>MLEDLAVPVGSPPPSGSLSSLQGVSSSLQALRPQGPSITPSLANHYRDDLVNHVRGWPAEILEKQAEKLAQEAHIMGSIQCAKVSAELKSARSIVRLTEIQATLQEQRILFLRHQIKTLEEMKSQNSFMSDDS</sequence>
<evidence type="ECO:0000256" key="2">
    <source>
        <dbReference type="ARBA" id="ARBA00023242"/>
    </source>
</evidence>
<comment type="caution">
    <text evidence="4">The sequence shown here is derived from an EMBL/GenBank/DDBJ whole genome shotgun (WGS) entry which is preliminary data.</text>
</comment>
<evidence type="ECO:0008006" key="6">
    <source>
        <dbReference type="Google" id="ProtNLM"/>
    </source>
</evidence>
<reference evidence="4" key="1">
    <citation type="submission" date="2019-08" db="EMBL/GenBank/DDBJ databases">
        <title>The genome of the North American firefly Photinus pyralis.</title>
        <authorList>
            <consortium name="Photinus pyralis genome working group"/>
            <person name="Fallon T.R."/>
            <person name="Sander Lower S.E."/>
            <person name="Weng J.-K."/>
        </authorList>
    </citation>
    <scope>NUCLEOTIDE SEQUENCE</scope>
    <source>
        <strain evidence="4">TRF0915ILg1</strain>
        <tissue evidence="4">Whole body</tissue>
    </source>
</reference>
<dbReference type="GO" id="GO:0000993">
    <property type="term" value="F:RNA polymerase II complex binding"/>
    <property type="evidence" value="ECO:0007669"/>
    <property type="project" value="TreeGrafter"/>
</dbReference>
<keyword evidence="2" id="KW-0539">Nucleus</keyword>
<dbReference type="AlphaFoldDB" id="A0A8K0DJE6"/>
<evidence type="ECO:0000313" key="4">
    <source>
        <dbReference type="EMBL" id="KAF2904416.1"/>
    </source>
</evidence>
<dbReference type="PANTHER" id="PTHR15911:SF6">
    <property type="entry name" value="WW DOMAIN-CONTAINING ADAPTER PROTEIN WITH COILED-COIL"/>
    <property type="match status" value="1"/>
</dbReference>
<dbReference type="GO" id="GO:0005634">
    <property type="term" value="C:nucleus"/>
    <property type="evidence" value="ECO:0007669"/>
    <property type="project" value="UniProtKB-SubCell"/>
</dbReference>
<dbReference type="EMBL" id="VTPC01000777">
    <property type="protein sequence ID" value="KAF2904416.1"/>
    <property type="molecule type" value="Genomic_DNA"/>
</dbReference>
<proteinExistence type="predicted"/>
<organism evidence="4 5">
    <name type="scientific">Ignelater luminosus</name>
    <name type="common">Cucubano</name>
    <name type="synonym">Pyrophorus luminosus</name>
    <dbReference type="NCBI Taxonomy" id="2038154"/>
    <lineage>
        <taxon>Eukaryota</taxon>
        <taxon>Metazoa</taxon>
        <taxon>Ecdysozoa</taxon>
        <taxon>Arthropoda</taxon>
        <taxon>Hexapoda</taxon>
        <taxon>Insecta</taxon>
        <taxon>Pterygota</taxon>
        <taxon>Neoptera</taxon>
        <taxon>Endopterygota</taxon>
        <taxon>Coleoptera</taxon>
        <taxon>Polyphaga</taxon>
        <taxon>Elateriformia</taxon>
        <taxon>Elateroidea</taxon>
        <taxon>Elateridae</taxon>
        <taxon>Agrypninae</taxon>
        <taxon>Pyrophorini</taxon>
        <taxon>Ignelater</taxon>
    </lineage>
</organism>
<evidence type="ECO:0000256" key="1">
    <source>
        <dbReference type="ARBA" id="ARBA00004123"/>
    </source>
</evidence>
<evidence type="ECO:0000313" key="5">
    <source>
        <dbReference type="Proteomes" id="UP000801492"/>
    </source>
</evidence>
<dbReference type="GO" id="GO:1904263">
    <property type="term" value="P:positive regulation of TORC1 signaling"/>
    <property type="evidence" value="ECO:0007669"/>
    <property type="project" value="TreeGrafter"/>
</dbReference>
<gene>
    <name evidence="4" type="ORF">ILUMI_01761</name>
</gene>
<dbReference type="GO" id="GO:0010506">
    <property type="term" value="P:regulation of autophagy"/>
    <property type="evidence" value="ECO:0007669"/>
    <property type="project" value="TreeGrafter"/>
</dbReference>
<dbReference type="InterPro" id="IPR038867">
    <property type="entry name" value="WAC"/>
</dbReference>
<evidence type="ECO:0000256" key="3">
    <source>
        <dbReference type="SAM" id="MobiDB-lite"/>
    </source>
</evidence>
<accession>A0A8K0DJE6</accession>
<dbReference type="Proteomes" id="UP000801492">
    <property type="component" value="Unassembled WGS sequence"/>
</dbReference>
<dbReference type="GO" id="GO:0003682">
    <property type="term" value="F:chromatin binding"/>
    <property type="evidence" value="ECO:0007669"/>
    <property type="project" value="TreeGrafter"/>
</dbReference>
<name>A0A8K0DJE6_IGNLU</name>
<dbReference type="PANTHER" id="PTHR15911">
    <property type="entry name" value="WW DOMAIN-CONTAINING ADAPTER PROTEIN WITH COILED-COIL"/>
    <property type="match status" value="1"/>
</dbReference>